<evidence type="ECO:0000313" key="1">
    <source>
        <dbReference type="EMBL" id="GAG28405.1"/>
    </source>
</evidence>
<dbReference type="AlphaFoldDB" id="X0WCP1"/>
<reference evidence="1" key="1">
    <citation type="journal article" date="2014" name="Front. Microbiol.">
        <title>High frequency of phylogenetically diverse reductive dehalogenase-homologous genes in deep subseafloor sedimentary metagenomes.</title>
        <authorList>
            <person name="Kawai M."/>
            <person name="Futagami T."/>
            <person name="Toyoda A."/>
            <person name="Takaki Y."/>
            <person name="Nishi S."/>
            <person name="Hori S."/>
            <person name="Arai W."/>
            <person name="Tsubouchi T."/>
            <person name="Morono Y."/>
            <person name="Uchiyama I."/>
            <person name="Ito T."/>
            <person name="Fujiyama A."/>
            <person name="Inagaki F."/>
            <person name="Takami H."/>
        </authorList>
    </citation>
    <scope>NUCLEOTIDE SEQUENCE</scope>
    <source>
        <strain evidence="1">Expedition CK06-06</strain>
    </source>
</reference>
<gene>
    <name evidence="1" type="ORF">S01H1_73143</name>
</gene>
<protein>
    <submittedName>
        <fullName evidence="1">Uncharacterized protein</fullName>
    </submittedName>
</protein>
<feature type="non-terminal residue" evidence="1">
    <location>
        <position position="1"/>
    </location>
</feature>
<name>X0WCP1_9ZZZZ</name>
<comment type="caution">
    <text evidence="1">The sequence shown here is derived from an EMBL/GenBank/DDBJ whole genome shotgun (WGS) entry which is preliminary data.</text>
</comment>
<dbReference type="EMBL" id="BARS01048858">
    <property type="protein sequence ID" value="GAG28405.1"/>
    <property type="molecule type" value="Genomic_DNA"/>
</dbReference>
<proteinExistence type="predicted"/>
<accession>X0WCP1</accession>
<organism evidence="1">
    <name type="scientific">marine sediment metagenome</name>
    <dbReference type="NCBI Taxonomy" id="412755"/>
    <lineage>
        <taxon>unclassified sequences</taxon>
        <taxon>metagenomes</taxon>
        <taxon>ecological metagenomes</taxon>
    </lineage>
</organism>
<sequence>PSKQLSLGEGQEMRWYYKEEVFQLNNLPSVIKKIIKEHESILRNDKWHNNNQISLLERQE</sequence>